<keyword evidence="1" id="KW-0677">Repeat</keyword>
<dbReference type="PANTHER" id="PTHR24189:SF50">
    <property type="entry name" value="ANKYRIN REPEAT AND SOCS BOX PROTEIN 2"/>
    <property type="match status" value="1"/>
</dbReference>
<evidence type="ECO:0000313" key="5">
    <source>
        <dbReference type="Proteomes" id="UP001307849"/>
    </source>
</evidence>
<protein>
    <recommendedName>
        <fullName evidence="6">Ankyrin</fullName>
    </recommendedName>
</protein>
<sequence>MHIDDFPPDPYAQIGNFSYIPEERLEEIFQQFQVVPPEACFSISRTRETNFIGDFIQKTLFVMQNGFWYDLDWEPTVLQLFRAHKLESLLTCIINLGTHESAKLGKFLVNAVCHRHQDKFNANDLHSLLLCGCKLSKKTLRAAYRLVDIQKIQYLFQFSDTTDWDISKQCESAVEQGLPAIFEVLELLAARVDYTAVLGSLKSDWRNMICSTAWKAPDRQQVLLKFNTQNKSDFEFKLQPILTGDASMLACWARRVGTVINLPLIEMLMKAINSRHENVIGMLSSEMKSVLKKPGYLLFAVSMGDEATTEWLLNAGANPNGRSSILGVRGLERSPRSSSGEQSPQTSKVYSVTPLSIAIRSNLGKIIERLLLAGADPSLTASIPPLYWCTGNNQGCRWTSECEYLKTQFEEISPLELAIIRGCEAAILRKLWVPGIQFRQPERAWMFLLMYTQVGSPEFDFAVESLLISQFGWSLADLLQTRRSRRFKLRWDQSMSDPEYNLLLESPRISPSQVAFQTYDLGRFISMIHHAINCRGESHRETIMENMAKIGDKWAIDTGFHVLRKSLSRNLSTPPRDKLSRQRSSSQALAYTGHAQKLRWDLSFELRGLLLSSIIKSAWRGDIGRPALHEYLSYLSEYNELDSRLYPAVIQILRQTGQNIIKLFVESIDKSEAKGLAVLDENSFELFEYFIEIGWDINETACSCGDITALDVILDKCTPNSTTFAIIKRLCDAGARINHGARHYSALSHAISARRRISRVSFDAKECWALSIIELIIQVEKQSGHIHDEINLQTKVGIYLATPLQEAAYYGDIKLAGSILRAGLDSLLEVCDIYTRTRVPAFLDPCSEPGVWSRDLKGHTPEYLSATPLELAVIQGRQDMVVFLLQAGAKVTDEIRRQAQPIPRILRLLPDAVCSDTEESDDESELESPRSDPDALTFWNSFFRL</sequence>
<dbReference type="Gene3D" id="1.25.40.20">
    <property type="entry name" value="Ankyrin repeat-containing domain"/>
    <property type="match status" value="2"/>
</dbReference>
<keyword evidence="2 3" id="KW-0040">ANK repeat</keyword>
<comment type="caution">
    <text evidence="4">The sequence shown here is derived from an EMBL/GenBank/DDBJ whole genome shotgun (WGS) entry which is preliminary data.</text>
</comment>
<name>A0AAN8NIL2_9PEZI</name>
<feature type="repeat" description="ANK" evidence="3">
    <location>
        <begin position="864"/>
        <end position="896"/>
    </location>
</feature>
<evidence type="ECO:0008006" key="6">
    <source>
        <dbReference type="Google" id="ProtNLM"/>
    </source>
</evidence>
<dbReference type="PANTHER" id="PTHR24189">
    <property type="entry name" value="MYOTROPHIN"/>
    <property type="match status" value="1"/>
</dbReference>
<evidence type="ECO:0000256" key="3">
    <source>
        <dbReference type="PROSITE-ProRule" id="PRU00023"/>
    </source>
</evidence>
<dbReference type="EMBL" id="JAVHJM010000010">
    <property type="protein sequence ID" value="KAK6504425.1"/>
    <property type="molecule type" value="Genomic_DNA"/>
</dbReference>
<keyword evidence="5" id="KW-1185">Reference proteome</keyword>
<dbReference type="Proteomes" id="UP001307849">
    <property type="component" value="Unassembled WGS sequence"/>
</dbReference>
<dbReference type="AlphaFoldDB" id="A0AAN8NIL2"/>
<dbReference type="PROSITE" id="PS50088">
    <property type="entry name" value="ANK_REPEAT"/>
    <property type="match status" value="1"/>
</dbReference>
<dbReference type="SMART" id="SM00248">
    <property type="entry name" value="ANK"/>
    <property type="match status" value="6"/>
</dbReference>
<accession>A0AAN8NIL2</accession>
<dbReference type="SUPFAM" id="SSF48403">
    <property type="entry name" value="Ankyrin repeat"/>
    <property type="match status" value="2"/>
</dbReference>
<dbReference type="InterPro" id="IPR050745">
    <property type="entry name" value="Multifunctional_regulatory"/>
</dbReference>
<gene>
    <name evidence="4" type="ORF">TWF506_002624</name>
</gene>
<evidence type="ECO:0000256" key="1">
    <source>
        <dbReference type="ARBA" id="ARBA00022737"/>
    </source>
</evidence>
<dbReference type="InterPro" id="IPR002110">
    <property type="entry name" value="Ankyrin_rpt"/>
</dbReference>
<reference evidence="4 5" key="1">
    <citation type="submission" date="2019-10" db="EMBL/GenBank/DDBJ databases">
        <authorList>
            <person name="Palmer J.M."/>
        </authorList>
    </citation>
    <scope>NUCLEOTIDE SEQUENCE [LARGE SCALE GENOMIC DNA]</scope>
    <source>
        <strain evidence="4 5">TWF506</strain>
    </source>
</reference>
<evidence type="ECO:0000256" key="2">
    <source>
        <dbReference type="ARBA" id="ARBA00023043"/>
    </source>
</evidence>
<organism evidence="4 5">
    <name type="scientific">Arthrobotrys conoides</name>
    <dbReference type="NCBI Taxonomy" id="74498"/>
    <lineage>
        <taxon>Eukaryota</taxon>
        <taxon>Fungi</taxon>
        <taxon>Dikarya</taxon>
        <taxon>Ascomycota</taxon>
        <taxon>Pezizomycotina</taxon>
        <taxon>Orbiliomycetes</taxon>
        <taxon>Orbiliales</taxon>
        <taxon>Orbiliaceae</taxon>
        <taxon>Arthrobotrys</taxon>
    </lineage>
</organism>
<dbReference type="PROSITE" id="PS50297">
    <property type="entry name" value="ANK_REP_REGION"/>
    <property type="match status" value="1"/>
</dbReference>
<dbReference type="InterPro" id="IPR036770">
    <property type="entry name" value="Ankyrin_rpt-contain_sf"/>
</dbReference>
<evidence type="ECO:0000313" key="4">
    <source>
        <dbReference type="EMBL" id="KAK6504425.1"/>
    </source>
</evidence>
<proteinExistence type="predicted"/>